<evidence type="ECO:0000313" key="1">
    <source>
        <dbReference type="EMBL" id="CSD24122.1"/>
    </source>
</evidence>
<dbReference type="EMBL" id="CWQY01000040">
    <property type="protein sequence ID" value="CSD24122.1"/>
    <property type="molecule type" value="Genomic_DNA"/>
</dbReference>
<accession>A0A656AP20</accession>
<dbReference type="Proteomes" id="UP000041770">
    <property type="component" value="Unassembled WGS sequence"/>
</dbReference>
<proteinExistence type="predicted"/>
<name>A0A656AP20_VIBCL</name>
<organism evidence="1 2">
    <name type="scientific">Vibrio cholerae</name>
    <dbReference type="NCBI Taxonomy" id="666"/>
    <lineage>
        <taxon>Bacteria</taxon>
        <taxon>Pseudomonadati</taxon>
        <taxon>Pseudomonadota</taxon>
        <taxon>Gammaproteobacteria</taxon>
        <taxon>Vibrionales</taxon>
        <taxon>Vibrionaceae</taxon>
        <taxon>Vibrio</taxon>
    </lineage>
</organism>
<dbReference type="AlphaFoldDB" id="A0A656AP20"/>
<reference evidence="1 2" key="1">
    <citation type="submission" date="2015-07" db="EMBL/GenBank/DDBJ databases">
        <authorList>
            <consortium name="Pathogen Informatics"/>
        </authorList>
    </citation>
    <scope>NUCLEOTIDE SEQUENCE [LARGE SCALE GENOMIC DNA]</scope>
    <source>
        <strain evidence="1 2">A316</strain>
    </source>
</reference>
<sequence length="39" mass="4738">METLLKAVRKLGLAQKFVVQHAYLHHLRRLLRRQKNELE</sequence>
<protein>
    <submittedName>
        <fullName evidence="1">Uncharacterized protein</fullName>
    </submittedName>
</protein>
<gene>
    <name evidence="1" type="ORF">ERS013200_03641</name>
</gene>
<evidence type="ECO:0000313" key="2">
    <source>
        <dbReference type="Proteomes" id="UP000041770"/>
    </source>
</evidence>